<proteinExistence type="predicted"/>
<dbReference type="PANTHER" id="PTHR47245">
    <property type="entry name" value="PEPTIDYLPROLYL ISOMERASE"/>
    <property type="match status" value="1"/>
</dbReference>
<dbReference type="GO" id="GO:0003755">
    <property type="term" value="F:peptidyl-prolyl cis-trans isomerase activity"/>
    <property type="evidence" value="ECO:0007669"/>
    <property type="project" value="UniProtKB-KW"/>
</dbReference>
<dbReference type="Pfam" id="PF13623">
    <property type="entry name" value="SurA_N_2"/>
    <property type="match status" value="1"/>
</dbReference>
<sequence>MNALKATIKWIAAIVIICAVAVFLASINGLSVSRKIATVGGNDVTEAEYKYYLEMIKDQMISEAGENAGDDYWNSDIDGKKASEVAKEKAMDELIRVETAVVKAKEAGVTLTQEQASNARSIVNADDAATKEQLKELEKKTGADKYQIADIMEKTFLSSAYYQSLSQQENSPIKPDDETVKNAANEKYAVVKHVLISNTPQQDAAAAADGAAEPAEEVDTEQYAADAKAKAEEVLAKAVKGDNFENLIKEYGEDPGMETSPDGYVIDETGATLDGTGSMIQEFTDGTFAVKPGEVNPNLIESTYGWHIIKRYPLPEDGEDLTKILSTASNSIMSDKYTEYLDGLKDSMNITINEKIYNKIKVK</sequence>
<dbReference type="SUPFAM" id="SSF54534">
    <property type="entry name" value="FKBP-like"/>
    <property type="match status" value="1"/>
</dbReference>
<keyword evidence="1 4" id="KW-0413">Isomerase</keyword>
<dbReference type="InterPro" id="IPR000297">
    <property type="entry name" value="PPIase_PpiC"/>
</dbReference>
<keyword evidence="2" id="KW-1133">Transmembrane helix</keyword>
<evidence type="ECO:0000256" key="1">
    <source>
        <dbReference type="PROSITE-ProRule" id="PRU00278"/>
    </source>
</evidence>
<evidence type="ECO:0000256" key="2">
    <source>
        <dbReference type="SAM" id="Phobius"/>
    </source>
</evidence>
<gene>
    <name evidence="4" type="ORF">H8698_02665</name>
</gene>
<dbReference type="Proteomes" id="UP000611762">
    <property type="component" value="Unassembled WGS sequence"/>
</dbReference>
<protein>
    <submittedName>
        <fullName evidence="4">Peptidylprolyl isomerase</fullName>
    </submittedName>
</protein>
<evidence type="ECO:0000259" key="3">
    <source>
        <dbReference type="PROSITE" id="PS50198"/>
    </source>
</evidence>
<comment type="caution">
    <text evidence="4">The sequence shown here is derived from an EMBL/GenBank/DDBJ whole genome shotgun (WGS) entry which is preliminary data.</text>
</comment>
<keyword evidence="5" id="KW-1185">Reference proteome</keyword>
<dbReference type="InterPro" id="IPR046357">
    <property type="entry name" value="PPIase_dom_sf"/>
</dbReference>
<dbReference type="AlphaFoldDB" id="A0A926DLD7"/>
<dbReference type="Gene3D" id="3.10.50.40">
    <property type="match status" value="1"/>
</dbReference>
<keyword evidence="2" id="KW-0812">Transmembrane</keyword>
<keyword evidence="1" id="KW-0697">Rotamase</keyword>
<dbReference type="RefSeq" id="WP_249311066.1">
    <property type="nucleotide sequence ID" value="NZ_JACRSU010000001.1"/>
</dbReference>
<evidence type="ECO:0000313" key="5">
    <source>
        <dbReference type="Proteomes" id="UP000611762"/>
    </source>
</evidence>
<feature type="domain" description="PpiC" evidence="3">
    <location>
        <begin position="186"/>
        <end position="313"/>
    </location>
</feature>
<feature type="transmembrane region" description="Helical" evidence="2">
    <location>
        <begin position="7"/>
        <end position="27"/>
    </location>
</feature>
<dbReference type="EMBL" id="JACRSU010000001">
    <property type="protein sequence ID" value="MBC8539877.1"/>
    <property type="molecule type" value="Genomic_DNA"/>
</dbReference>
<dbReference type="PROSITE" id="PS50198">
    <property type="entry name" value="PPIC_PPIASE_2"/>
    <property type="match status" value="1"/>
</dbReference>
<evidence type="ECO:0000313" key="4">
    <source>
        <dbReference type="EMBL" id="MBC8539877.1"/>
    </source>
</evidence>
<dbReference type="PANTHER" id="PTHR47245:SF2">
    <property type="entry name" value="PEPTIDYL-PROLYL CIS-TRANS ISOMERASE HP_0175-RELATED"/>
    <property type="match status" value="1"/>
</dbReference>
<keyword evidence="2" id="KW-0472">Membrane</keyword>
<accession>A0A926DLD7</accession>
<dbReference type="Pfam" id="PF13616">
    <property type="entry name" value="Rotamase_3"/>
    <property type="match status" value="1"/>
</dbReference>
<dbReference type="InterPro" id="IPR050245">
    <property type="entry name" value="PrsA_foldase"/>
</dbReference>
<dbReference type="InterPro" id="IPR027304">
    <property type="entry name" value="Trigger_fact/SurA_dom_sf"/>
</dbReference>
<name>A0A926DLD7_9FIRM</name>
<dbReference type="SUPFAM" id="SSF109998">
    <property type="entry name" value="Triger factor/SurA peptide-binding domain-like"/>
    <property type="match status" value="1"/>
</dbReference>
<reference evidence="4" key="1">
    <citation type="submission" date="2020-08" db="EMBL/GenBank/DDBJ databases">
        <title>Genome public.</title>
        <authorList>
            <person name="Liu C."/>
            <person name="Sun Q."/>
        </authorList>
    </citation>
    <scope>NUCLEOTIDE SEQUENCE</scope>
    <source>
        <strain evidence="4">H8</strain>
    </source>
</reference>
<organism evidence="4 5">
    <name type="scientific">Congzhengia minquanensis</name>
    <dbReference type="NCBI Taxonomy" id="2763657"/>
    <lineage>
        <taxon>Bacteria</taxon>
        <taxon>Bacillati</taxon>
        <taxon>Bacillota</taxon>
        <taxon>Clostridia</taxon>
        <taxon>Eubacteriales</taxon>
        <taxon>Oscillospiraceae</taxon>
        <taxon>Congzhengia</taxon>
    </lineage>
</organism>